<evidence type="ECO:0000313" key="2">
    <source>
        <dbReference type="Proteomes" id="UP001549167"/>
    </source>
</evidence>
<dbReference type="RefSeq" id="WP_354218350.1">
    <property type="nucleotide sequence ID" value="NZ_JBEPMX010000001.1"/>
</dbReference>
<comment type="caution">
    <text evidence="1">The sequence shown here is derived from an EMBL/GenBank/DDBJ whole genome shotgun (WGS) entry which is preliminary data.</text>
</comment>
<reference evidence="1 2" key="1">
    <citation type="submission" date="2024-06" db="EMBL/GenBank/DDBJ databases">
        <title>Genomic Encyclopedia of Type Strains, Phase IV (KMG-IV): sequencing the most valuable type-strain genomes for metagenomic binning, comparative biology and taxonomic classification.</title>
        <authorList>
            <person name="Goeker M."/>
        </authorList>
    </citation>
    <scope>NUCLEOTIDE SEQUENCE [LARGE SCALE GENOMIC DNA]</scope>
    <source>
        <strain evidence="1 2">DSM 23520</strain>
    </source>
</reference>
<proteinExistence type="predicted"/>
<name>A0ABV2KTT8_9BACI</name>
<dbReference type="EMBL" id="JBEPMX010000001">
    <property type="protein sequence ID" value="MET3682001.1"/>
    <property type="molecule type" value="Genomic_DNA"/>
</dbReference>
<organism evidence="1 2">
    <name type="scientific">Alkalibacillus flavidus</name>
    <dbReference type="NCBI Taxonomy" id="546021"/>
    <lineage>
        <taxon>Bacteria</taxon>
        <taxon>Bacillati</taxon>
        <taxon>Bacillota</taxon>
        <taxon>Bacilli</taxon>
        <taxon>Bacillales</taxon>
        <taxon>Bacillaceae</taxon>
        <taxon>Alkalibacillus</taxon>
    </lineage>
</organism>
<evidence type="ECO:0000313" key="1">
    <source>
        <dbReference type="EMBL" id="MET3682001.1"/>
    </source>
</evidence>
<accession>A0ABV2KTT8</accession>
<dbReference type="Proteomes" id="UP001549167">
    <property type="component" value="Unassembled WGS sequence"/>
</dbReference>
<dbReference type="Pfam" id="PF09963">
    <property type="entry name" value="DUF2197"/>
    <property type="match status" value="1"/>
</dbReference>
<sequence>MRAQCVICDQVDRIDSHSLLAKQMRKKRKMSYLCDECNERITDKTNKRKQSNDFTFYKTDEFDDYI</sequence>
<keyword evidence="2" id="KW-1185">Reference proteome</keyword>
<dbReference type="InterPro" id="IPR019241">
    <property type="entry name" value="DUF2197"/>
</dbReference>
<gene>
    <name evidence="1" type="ORF">ABID56_000080</name>
</gene>
<protein>
    <submittedName>
        <fullName evidence="1">Uncharacterized protein YlaI</fullName>
    </submittedName>
</protein>